<accession>A0A1R0H8C7</accession>
<reference evidence="1 2" key="1">
    <citation type="journal article" date="2016" name="Mol. Biol. Evol.">
        <title>Genome-Wide Survey of Gut Fungi (Harpellales) Reveals the First Horizontally Transferred Ubiquitin Gene from a Mosquito Host.</title>
        <authorList>
            <person name="Wang Y."/>
            <person name="White M.M."/>
            <person name="Kvist S."/>
            <person name="Moncalvo J.M."/>
        </authorList>
    </citation>
    <scope>NUCLEOTIDE SEQUENCE [LARGE SCALE GENOMIC DNA]</scope>
    <source>
        <strain evidence="1 2">ALG-7-W6</strain>
    </source>
</reference>
<dbReference type="Proteomes" id="UP000187455">
    <property type="component" value="Unassembled WGS sequence"/>
</dbReference>
<dbReference type="AlphaFoldDB" id="A0A1R0H8C7"/>
<evidence type="ECO:0000313" key="2">
    <source>
        <dbReference type="Proteomes" id="UP000187455"/>
    </source>
</evidence>
<evidence type="ECO:0000313" key="1">
    <source>
        <dbReference type="EMBL" id="OLY85440.1"/>
    </source>
</evidence>
<dbReference type="EMBL" id="LSSL01000107">
    <property type="protein sequence ID" value="OLY85440.1"/>
    <property type="molecule type" value="Genomic_DNA"/>
</dbReference>
<keyword evidence="2" id="KW-1185">Reference proteome</keyword>
<sequence length="70" mass="7469">MCWLIRNQEPIVSIAIIPAEVIETPNPAIPICGSLVNRSSMNMALLKPTNTPISRDGSRGLIGGVAMHSD</sequence>
<proteinExistence type="predicted"/>
<protein>
    <submittedName>
        <fullName evidence="1">Uncharacterized protein</fullName>
    </submittedName>
</protein>
<gene>
    <name evidence="1" type="ORF">AYI68_g373</name>
</gene>
<organism evidence="1 2">
    <name type="scientific">Smittium mucronatum</name>
    <dbReference type="NCBI Taxonomy" id="133383"/>
    <lineage>
        <taxon>Eukaryota</taxon>
        <taxon>Fungi</taxon>
        <taxon>Fungi incertae sedis</taxon>
        <taxon>Zoopagomycota</taxon>
        <taxon>Kickxellomycotina</taxon>
        <taxon>Harpellomycetes</taxon>
        <taxon>Harpellales</taxon>
        <taxon>Legeriomycetaceae</taxon>
        <taxon>Smittium</taxon>
    </lineage>
</organism>
<comment type="caution">
    <text evidence="1">The sequence shown here is derived from an EMBL/GenBank/DDBJ whole genome shotgun (WGS) entry which is preliminary data.</text>
</comment>
<name>A0A1R0H8C7_9FUNG</name>